<evidence type="ECO:0000313" key="2">
    <source>
        <dbReference type="Proteomes" id="UP000054304"/>
    </source>
</evidence>
<sequence>MDSKLIERLEAIKKGVEDFNIPGPIQRPPLEARRIINKYKYRTKTHRSKKNALLPEKFQKVGNLYERLYSVPTWRLGAQEFQSSLKSLVQSSRRLAAVENSADLAVVAAAGWSAIPLQIINDERILALKCSDCSTVFHLKVEDYLSTNGFKNQAATLLAKAHKVGCLKYSKGFDIQRNYYLNHENLCLEFRRVLEELSRSVAWDLEEKVHFDAEAVGRLRSMLGSEHSLPSLDKLSLILKGYTLISSSVIECTGCYHRAFVKSFKDPDFKGHAKWCKYHDESKLVQMMLAPVIEKPKIVDIDQRLEDLAKALTRPSSHIVME</sequence>
<dbReference type="OrthoDB" id="4068218at2759"/>
<dbReference type="RefSeq" id="XP_022629082.1">
    <property type="nucleotide sequence ID" value="XM_022771927.1"/>
</dbReference>
<protein>
    <submittedName>
        <fullName evidence="1">LALA0S06e05490g1_1</fullName>
    </submittedName>
</protein>
<proteinExistence type="predicted"/>
<reference evidence="1 2" key="1">
    <citation type="submission" date="2014-12" db="EMBL/GenBank/DDBJ databases">
        <authorList>
            <person name="Neuveglise Cecile"/>
        </authorList>
    </citation>
    <scope>NUCLEOTIDE SEQUENCE [LARGE SCALE GENOMIC DNA]</scope>
    <source>
        <strain evidence="1 2">CBS 12615</strain>
    </source>
</reference>
<dbReference type="AlphaFoldDB" id="A0A0C7MSC6"/>
<evidence type="ECO:0000313" key="1">
    <source>
        <dbReference type="EMBL" id="CEP62860.1"/>
    </source>
</evidence>
<organism evidence="1 2">
    <name type="scientific">Lachancea lanzarotensis</name>
    <dbReference type="NCBI Taxonomy" id="1245769"/>
    <lineage>
        <taxon>Eukaryota</taxon>
        <taxon>Fungi</taxon>
        <taxon>Dikarya</taxon>
        <taxon>Ascomycota</taxon>
        <taxon>Saccharomycotina</taxon>
        <taxon>Saccharomycetes</taxon>
        <taxon>Saccharomycetales</taxon>
        <taxon>Saccharomycetaceae</taxon>
        <taxon>Lachancea</taxon>
    </lineage>
</organism>
<dbReference type="GeneID" id="34686341"/>
<dbReference type="HOGENOM" id="CLU_831968_0_0_1"/>
<keyword evidence="2" id="KW-1185">Reference proteome</keyword>
<name>A0A0C7MSC6_9SACH</name>
<dbReference type="Proteomes" id="UP000054304">
    <property type="component" value="Unassembled WGS sequence"/>
</dbReference>
<gene>
    <name evidence="1" type="ORF">LALA0_S06e05490g</name>
</gene>
<accession>A0A0C7MSC6</accession>
<dbReference type="EMBL" id="LN736365">
    <property type="protein sequence ID" value="CEP62860.1"/>
    <property type="molecule type" value="Genomic_DNA"/>
</dbReference>